<feature type="region of interest" description="Disordered" evidence="1">
    <location>
        <begin position="340"/>
        <end position="370"/>
    </location>
</feature>
<evidence type="ECO:0000256" key="1">
    <source>
        <dbReference type="SAM" id="MobiDB-lite"/>
    </source>
</evidence>
<sequence length="521" mass="59752">MCIFSCETSSTNQVYSLIGNEITNKPTNCDGLAPRTLWHLLQSVKKNLFFYFNYWTLQNVRVLQICDNKLADVLTPNVCKSKDSRLLKISDENTEKVTMVSNAKHVYVNTFDSIRVVCNRFHDAQKKNPYSYTILSVFIERCFLNANDEHATSSIHSVLHFVQCPFVFGAQQCQRNVNMSQQRKWILKSFDSILTKFEVDVPTKRLVNPFNDCFDDIQKALLFGSAVFNIFKNRQSHQLKAKNMVDLNFQENGHSKDLNTDGNELNNLKKLMQETSLFLSHPQLRPLFHKKEFQQIKKALRNVHIMTKLLQKIEKNMLIKSLSTQSNPSLQPRSLVAEGNTLPFSSSQKTSNLESSPILTDDNPQTDTVPKMSLTDSKTQRATFQRSVTPNKSSFPFSSTLVPDNNELNGFCWTADIPCQQTISSIYSTSKPNATNHQHNIQFQLIPTTAEINAEICCEMLPNGVDATLNRKEDKCYTRKQSNDIFVDAVSDKNKIKVHSFHLEDTLKAARREFEEMEWFL</sequence>
<dbReference type="EMBL" id="ASPP01015642">
    <property type="protein sequence ID" value="ETO18016.1"/>
    <property type="molecule type" value="Genomic_DNA"/>
</dbReference>
<keyword evidence="3" id="KW-1185">Reference proteome</keyword>
<dbReference type="AlphaFoldDB" id="X6MWK1"/>
<gene>
    <name evidence="2" type="ORF">RFI_19279</name>
</gene>
<organism evidence="2 3">
    <name type="scientific">Reticulomyxa filosa</name>
    <dbReference type="NCBI Taxonomy" id="46433"/>
    <lineage>
        <taxon>Eukaryota</taxon>
        <taxon>Sar</taxon>
        <taxon>Rhizaria</taxon>
        <taxon>Retaria</taxon>
        <taxon>Foraminifera</taxon>
        <taxon>Monothalamids</taxon>
        <taxon>Reticulomyxidae</taxon>
        <taxon>Reticulomyxa</taxon>
    </lineage>
</organism>
<accession>X6MWK1</accession>
<reference evidence="2 3" key="1">
    <citation type="journal article" date="2013" name="Curr. Biol.">
        <title>The Genome of the Foraminiferan Reticulomyxa filosa.</title>
        <authorList>
            <person name="Glockner G."/>
            <person name="Hulsmann N."/>
            <person name="Schleicher M."/>
            <person name="Noegel A.A."/>
            <person name="Eichinger L."/>
            <person name="Gallinger C."/>
            <person name="Pawlowski J."/>
            <person name="Sierra R."/>
            <person name="Euteneuer U."/>
            <person name="Pillet L."/>
            <person name="Moustafa A."/>
            <person name="Platzer M."/>
            <person name="Groth M."/>
            <person name="Szafranski K."/>
            <person name="Schliwa M."/>
        </authorList>
    </citation>
    <scope>NUCLEOTIDE SEQUENCE [LARGE SCALE GENOMIC DNA]</scope>
</reference>
<name>X6MWK1_RETFI</name>
<feature type="compositionally biased region" description="Polar residues" evidence="1">
    <location>
        <begin position="342"/>
        <end position="370"/>
    </location>
</feature>
<dbReference type="Proteomes" id="UP000023152">
    <property type="component" value="Unassembled WGS sequence"/>
</dbReference>
<dbReference type="Gene3D" id="3.40.850.10">
    <property type="entry name" value="Kinesin motor domain"/>
    <property type="match status" value="1"/>
</dbReference>
<evidence type="ECO:0000313" key="2">
    <source>
        <dbReference type="EMBL" id="ETO18016.1"/>
    </source>
</evidence>
<evidence type="ECO:0000313" key="3">
    <source>
        <dbReference type="Proteomes" id="UP000023152"/>
    </source>
</evidence>
<dbReference type="InterPro" id="IPR036961">
    <property type="entry name" value="Kinesin_motor_dom_sf"/>
</dbReference>
<protein>
    <submittedName>
        <fullName evidence="2">Uncharacterized protein</fullName>
    </submittedName>
</protein>
<proteinExistence type="predicted"/>
<comment type="caution">
    <text evidence="2">The sequence shown here is derived from an EMBL/GenBank/DDBJ whole genome shotgun (WGS) entry which is preliminary data.</text>
</comment>